<accession>A0A9W6Y9M0</accession>
<dbReference type="OrthoDB" id="129055at2759"/>
<feature type="region of interest" description="Disordered" evidence="1">
    <location>
        <begin position="74"/>
        <end position="93"/>
    </location>
</feature>
<name>A0A9W6Y9M0_9STRA</name>
<dbReference type="EMBL" id="BSXT01003863">
    <property type="protein sequence ID" value="GMF55843.1"/>
    <property type="molecule type" value="Genomic_DNA"/>
</dbReference>
<feature type="compositionally biased region" description="Pro residues" evidence="1">
    <location>
        <begin position="76"/>
        <end position="86"/>
    </location>
</feature>
<reference evidence="3" key="1">
    <citation type="submission" date="2023-04" db="EMBL/GenBank/DDBJ databases">
        <title>Phytophthora fragariaefolia NBRC 109709.</title>
        <authorList>
            <person name="Ichikawa N."/>
            <person name="Sato H."/>
            <person name="Tonouchi N."/>
        </authorList>
    </citation>
    <scope>NUCLEOTIDE SEQUENCE</scope>
    <source>
        <strain evidence="3">NBRC 109709</strain>
    </source>
</reference>
<evidence type="ECO:0000313" key="3">
    <source>
        <dbReference type="EMBL" id="GMF55843.1"/>
    </source>
</evidence>
<protein>
    <submittedName>
        <fullName evidence="3">Unnamed protein product</fullName>
    </submittedName>
</protein>
<dbReference type="InterPro" id="IPR036404">
    <property type="entry name" value="Jacalin-like_lectin_dom_sf"/>
</dbReference>
<organism evidence="3 4">
    <name type="scientific">Phytophthora fragariaefolia</name>
    <dbReference type="NCBI Taxonomy" id="1490495"/>
    <lineage>
        <taxon>Eukaryota</taxon>
        <taxon>Sar</taxon>
        <taxon>Stramenopiles</taxon>
        <taxon>Oomycota</taxon>
        <taxon>Peronosporomycetes</taxon>
        <taxon>Peronosporales</taxon>
        <taxon>Peronosporaceae</taxon>
        <taxon>Phytophthora</taxon>
    </lineage>
</organism>
<dbReference type="Pfam" id="PF01419">
    <property type="entry name" value="Jacalin"/>
    <property type="match status" value="2"/>
</dbReference>
<gene>
    <name evidence="3" type="ORF">Pfra01_002357500</name>
</gene>
<dbReference type="InterPro" id="IPR001229">
    <property type="entry name" value="Jacalin-like_lectin_dom"/>
</dbReference>
<dbReference type="PROSITE" id="PS51752">
    <property type="entry name" value="JACALIN_LECTIN"/>
    <property type="match status" value="1"/>
</dbReference>
<dbReference type="SUPFAM" id="SSF51101">
    <property type="entry name" value="Mannose-binding lectins"/>
    <property type="match status" value="2"/>
</dbReference>
<dbReference type="Gene3D" id="2.100.10.30">
    <property type="entry name" value="Jacalin-like lectin domain"/>
    <property type="match status" value="2"/>
</dbReference>
<evidence type="ECO:0000259" key="2">
    <source>
        <dbReference type="PROSITE" id="PS51752"/>
    </source>
</evidence>
<comment type="caution">
    <text evidence="3">The sequence shown here is derived from an EMBL/GenBank/DDBJ whole genome shotgun (WGS) entry which is preliminary data.</text>
</comment>
<dbReference type="Proteomes" id="UP001165121">
    <property type="component" value="Unassembled WGS sequence"/>
</dbReference>
<sequence length="228" mass="23190">MNTSMEAHWGKKDDHTRIFYLNFGTSAGNSMSGGSMTDDKNTVTAPEGFQLGGFFGRDGDEIDLLGAIWTRIAADTPPPATDPPTPATAASTPAPVISEEVPADTDAPVAASTDAPAAAATDAPAPAPAPAISVEDSVQLSESFGGPHGTEFSDESAASSGQAVASITIRAGERVDGVALEVTVPKAVIFSHGGTGGTENKLTLAAGEYITSVEAHGGRKMITREFST</sequence>
<evidence type="ECO:0000256" key="1">
    <source>
        <dbReference type="SAM" id="MobiDB-lite"/>
    </source>
</evidence>
<dbReference type="AlphaFoldDB" id="A0A9W6Y9M0"/>
<evidence type="ECO:0000313" key="4">
    <source>
        <dbReference type="Proteomes" id="UP001165121"/>
    </source>
</evidence>
<proteinExistence type="predicted"/>
<keyword evidence="4" id="KW-1185">Reference proteome</keyword>
<feature type="domain" description="Jacalin-type lectin" evidence="2">
    <location>
        <begin position="1"/>
        <end position="71"/>
    </location>
</feature>